<protein>
    <submittedName>
        <fullName evidence="3">Restriction endonuclease subunit S</fullName>
    </submittedName>
</protein>
<dbReference type="GO" id="GO:0004519">
    <property type="term" value="F:endonuclease activity"/>
    <property type="evidence" value="ECO:0007669"/>
    <property type="project" value="UniProtKB-KW"/>
</dbReference>
<dbReference type="EMBL" id="CP059084">
    <property type="protein sequence ID" value="QTC45856.1"/>
    <property type="molecule type" value="Genomic_DNA"/>
</dbReference>
<dbReference type="Gene3D" id="3.90.220.20">
    <property type="entry name" value="DNA methylase specificity domains"/>
    <property type="match status" value="2"/>
</dbReference>
<dbReference type="InterPro" id="IPR052021">
    <property type="entry name" value="Type-I_RS_S_subunit"/>
</dbReference>
<keyword evidence="3" id="KW-0255">Endonuclease</keyword>
<accession>A0A8A4KI01</accession>
<evidence type="ECO:0000313" key="3">
    <source>
        <dbReference type="EMBL" id="QTC45856.1"/>
    </source>
</evidence>
<evidence type="ECO:0000313" key="4">
    <source>
        <dbReference type="Proteomes" id="UP000663901"/>
    </source>
</evidence>
<organism evidence="3 4">
    <name type="scientific">Pantoea ananas</name>
    <name type="common">Erwinia uredovora</name>
    <dbReference type="NCBI Taxonomy" id="553"/>
    <lineage>
        <taxon>Bacteria</taxon>
        <taxon>Pseudomonadati</taxon>
        <taxon>Pseudomonadota</taxon>
        <taxon>Gammaproteobacteria</taxon>
        <taxon>Enterobacterales</taxon>
        <taxon>Erwiniaceae</taxon>
        <taxon>Pantoea</taxon>
    </lineage>
</organism>
<keyword evidence="1" id="KW-0680">Restriction system</keyword>
<dbReference type="RefSeq" id="WP_207806420.1">
    <property type="nucleotide sequence ID" value="NZ_CP059084.1"/>
</dbReference>
<gene>
    <name evidence="3" type="ORF">H0Z12_19555</name>
</gene>
<dbReference type="PANTHER" id="PTHR30408">
    <property type="entry name" value="TYPE-1 RESTRICTION ENZYME ECOKI SPECIFICITY PROTEIN"/>
    <property type="match status" value="1"/>
</dbReference>
<dbReference type="GO" id="GO:0009307">
    <property type="term" value="P:DNA restriction-modification system"/>
    <property type="evidence" value="ECO:0007669"/>
    <property type="project" value="UniProtKB-KW"/>
</dbReference>
<sequence length="512" mass="56745">MFSDKVAPENLNTKRLDSDFYRPEYIEIDNTLSNLNCVKLGTIGKFFTGPFGSLLPSNLYLNEGIPLFRVGNVGQFEALSENFAYLAPSVHEQLKVSEVVPGDLLLVKASVGEKICKVPEWLPKANITQHIIGIRPNQSKDTDYISAFLFCYYGVGQLQRYSLGSIIQYLGITDAKDVNLYSPDPLVQKYIGDKVRQAEQLRAWAKSVQVEIKAYFDELMPDLDLKTNVYKAPIDSLGNRLDAIFYLPRYVDLDSYLATKPDKVRSLADYLENKISGPAIPSNQFYSNGSGVLVLQTKDIRENYIDQKTCAKITQENAVDLKRFQVSAGTLLMGMSGTIGRTALLFDEADSFIINQRVAALVLKDVKIAGYLCAYLNHSFGRLQLQRYSVGGVQANIGLSEITSAKILVEDRVYAEKISELFIESLIANKLATALTEAAKVLVESLIEGQLTERQLIEAQQALEDGDNSLDQAILSKLSAEGYAIEGATPLFSNVDELYSLLEEAAQAEAEE</sequence>
<dbReference type="GO" id="GO:0003677">
    <property type="term" value="F:DNA binding"/>
    <property type="evidence" value="ECO:0007669"/>
    <property type="project" value="UniProtKB-KW"/>
</dbReference>
<dbReference type="Proteomes" id="UP000663901">
    <property type="component" value="Chromosome"/>
</dbReference>
<dbReference type="PANTHER" id="PTHR30408:SF12">
    <property type="entry name" value="TYPE I RESTRICTION ENZYME MJAVIII SPECIFICITY SUBUNIT"/>
    <property type="match status" value="1"/>
</dbReference>
<name>A0A8A4KI01_PANAN</name>
<proteinExistence type="predicted"/>
<dbReference type="InterPro" id="IPR044946">
    <property type="entry name" value="Restrct_endonuc_typeI_TRD_sf"/>
</dbReference>
<dbReference type="REBASE" id="479464">
    <property type="entry name" value="S.PanOC5aORF19550P"/>
</dbReference>
<keyword evidence="3" id="KW-0378">Hydrolase</keyword>
<keyword evidence="3" id="KW-0540">Nuclease</keyword>
<dbReference type="SUPFAM" id="SSF116734">
    <property type="entry name" value="DNA methylase specificity domain"/>
    <property type="match status" value="2"/>
</dbReference>
<dbReference type="AlphaFoldDB" id="A0A8A4KI01"/>
<evidence type="ECO:0000256" key="2">
    <source>
        <dbReference type="ARBA" id="ARBA00023125"/>
    </source>
</evidence>
<evidence type="ECO:0000256" key="1">
    <source>
        <dbReference type="ARBA" id="ARBA00022747"/>
    </source>
</evidence>
<keyword evidence="2" id="KW-0238">DNA-binding</keyword>
<reference evidence="3" key="1">
    <citation type="submission" date="2020-07" db="EMBL/GenBank/DDBJ databases">
        <title>Genome Sequences for Panteoa spp. that cause Center Rot in Onions.</title>
        <authorList>
            <person name="Asselin J.A."/>
            <person name="Helmann T."/>
            <person name="Beer S."/>
            <person name="Stodghill P."/>
        </authorList>
    </citation>
    <scope>NUCLEOTIDE SEQUENCE</scope>
    <source>
        <strain evidence="3">OC5a</strain>
    </source>
</reference>